<reference evidence="3" key="1">
    <citation type="submission" date="2019-01" db="EMBL/GenBank/DDBJ databases">
        <title>Gri0909 isolated from a small marine red alga.</title>
        <authorList>
            <person name="Kim J."/>
            <person name="Jeong S.E."/>
            <person name="Jeon C.O."/>
        </authorList>
    </citation>
    <scope>NUCLEOTIDE SEQUENCE [LARGE SCALE GENOMIC DNA]</scope>
    <source>
        <strain evidence="3">Gri0909</strain>
    </source>
</reference>
<evidence type="ECO:0000313" key="3">
    <source>
        <dbReference type="Proteomes" id="UP000287447"/>
    </source>
</evidence>
<name>A0A3S2VPX3_9PROT</name>
<sequence length="312" mass="31567">MSDLGVLVPILAPSGFSTRQSAATNTVENGERSTVSAVSAASSSAIEQSAASQGASAVDPLTGLALAGLTGLTAGLVSQLQDSDDRQDSPATNTSGRASAEGGGETGENGEEGANEGATVTAQAGSALSPDGLTPEQQQVVAELERTDAEIKRHEQAHAAAGGPYAGAPSYDYTRGPNGRLYAIGGDVQIDAAPIPGNPEATIQKMQIVRRAALAPANPSPQDQRVAAIAQQRITEARREQSELELEERQAAAEQRREAQQRAEGLQPGAAEGIPGSQPADAAAAPIPALILGATTVSAPVTTNGELLNVIA</sequence>
<evidence type="ECO:0008006" key="4">
    <source>
        <dbReference type="Google" id="ProtNLM"/>
    </source>
</evidence>
<organism evidence="2 3">
    <name type="scientific">Hwanghaeella grinnelliae</name>
    <dbReference type="NCBI Taxonomy" id="2500179"/>
    <lineage>
        <taxon>Bacteria</taxon>
        <taxon>Pseudomonadati</taxon>
        <taxon>Pseudomonadota</taxon>
        <taxon>Alphaproteobacteria</taxon>
        <taxon>Rhodospirillales</taxon>
        <taxon>Rhodospirillaceae</taxon>
        <taxon>Hwanghaeella</taxon>
    </lineage>
</organism>
<comment type="caution">
    <text evidence="2">The sequence shown here is derived from an EMBL/GenBank/DDBJ whole genome shotgun (WGS) entry which is preliminary data.</text>
</comment>
<accession>A0A3S2VPX3</accession>
<dbReference type="Proteomes" id="UP000287447">
    <property type="component" value="Unassembled WGS sequence"/>
</dbReference>
<dbReference type="RefSeq" id="WP_127766152.1">
    <property type="nucleotide sequence ID" value="NZ_SADE01000002.1"/>
</dbReference>
<gene>
    <name evidence="2" type="ORF">EOI86_15995</name>
</gene>
<feature type="region of interest" description="Disordered" evidence="1">
    <location>
        <begin position="241"/>
        <end position="281"/>
    </location>
</feature>
<dbReference type="Pfam" id="PF12118">
    <property type="entry name" value="SprA-related"/>
    <property type="match status" value="1"/>
</dbReference>
<proteinExistence type="predicted"/>
<feature type="region of interest" description="Disordered" evidence="1">
    <location>
        <begin position="79"/>
        <end position="115"/>
    </location>
</feature>
<dbReference type="InterPro" id="IPR021973">
    <property type="entry name" value="SprA-related"/>
</dbReference>
<dbReference type="AlphaFoldDB" id="A0A3S2VPX3"/>
<evidence type="ECO:0000256" key="1">
    <source>
        <dbReference type="SAM" id="MobiDB-lite"/>
    </source>
</evidence>
<evidence type="ECO:0000313" key="2">
    <source>
        <dbReference type="EMBL" id="RVU36676.1"/>
    </source>
</evidence>
<keyword evidence="3" id="KW-1185">Reference proteome</keyword>
<dbReference type="EMBL" id="SADE01000002">
    <property type="protein sequence ID" value="RVU36676.1"/>
    <property type="molecule type" value="Genomic_DNA"/>
</dbReference>
<dbReference type="OrthoDB" id="9812722at2"/>
<protein>
    <recommendedName>
        <fullName evidence="4">Catalase</fullName>
    </recommendedName>
</protein>
<feature type="compositionally biased region" description="Basic and acidic residues" evidence="1">
    <location>
        <begin position="241"/>
        <end position="261"/>
    </location>
</feature>